<reference evidence="2" key="1">
    <citation type="submission" date="2023-05" db="EMBL/GenBank/DDBJ databases">
        <title>Nepenthes gracilis genome sequencing.</title>
        <authorList>
            <person name="Fukushima K."/>
        </authorList>
    </citation>
    <scope>NUCLEOTIDE SEQUENCE</scope>
    <source>
        <strain evidence="2">SING2019-196</strain>
    </source>
</reference>
<dbReference type="AlphaFoldDB" id="A0AAD3TKY6"/>
<sequence>MASTVTQIVSVIRASQVRELYVEYNIPKSIVFTMPDEGDRVCFPPEGCITLYEAHLRSGLHLPILDELLDILTALQIPIARLHANAERVPEIHTERPIDEEIAVVEPLLELVEGHRSEFQRDHLVSLEEANAVLALPQPEHLVVLSESPVEPSAEWVAGLPEEPVAEEFLEVPTIRDPQEAVGTSVVLTEEPSIGDPAEAVDSTKELPKESMAEATIGSVSSPPSPVPRSHNRSMRPECKVWQEEKIIGAVSKGLRQRDLVISIHDREITWLEKEMELLKVEHLDDTAVFQTVMLSLKEENIGQKEENGRLRGEANLAMRRIDQLSG</sequence>
<accession>A0AAD3TKY6</accession>
<gene>
    <name evidence="2" type="ORF">Nepgr_033293</name>
</gene>
<name>A0AAD3TKY6_NEPGR</name>
<proteinExistence type="predicted"/>
<dbReference type="EMBL" id="BSYO01000040">
    <property type="protein sequence ID" value="GMH31450.1"/>
    <property type="molecule type" value="Genomic_DNA"/>
</dbReference>
<evidence type="ECO:0000313" key="3">
    <source>
        <dbReference type="Proteomes" id="UP001279734"/>
    </source>
</evidence>
<evidence type="ECO:0000256" key="1">
    <source>
        <dbReference type="SAM" id="MobiDB-lite"/>
    </source>
</evidence>
<dbReference type="Proteomes" id="UP001279734">
    <property type="component" value="Unassembled WGS sequence"/>
</dbReference>
<protein>
    <submittedName>
        <fullName evidence="2">Uncharacterized protein</fullName>
    </submittedName>
</protein>
<evidence type="ECO:0000313" key="2">
    <source>
        <dbReference type="EMBL" id="GMH31450.1"/>
    </source>
</evidence>
<keyword evidence="3" id="KW-1185">Reference proteome</keyword>
<feature type="region of interest" description="Disordered" evidence="1">
    <location>
        <begin position="214"/>
        <end position="236"/>
    </location>
</feature>
<organism evidence="2 3">
    <name type="scientific">Nepenthes gracilis</name>
    <name type="common">Slender pitcher plant</name>
    <dbReference type="NCBI Taxonomy" id="150966"/>
    <lineage>
        <taxon>Eukaryota</taxon>
        <taxon>Viridiplantae</taxon>
        <taxon>Streptophyta</taxon>
        <taxon>Embryophyta</taxon>
        <taxon>Tracheophyta</taxon>
        <taxon>Spermatophyta</taxon>
        <taxon>Magnoliopsida</taxon>
        <taxon>eudicotyledons</taxon>
        <taxon>Gunneridae</taxon>
        <taxon>Pentapetalae</taxon>
        <taxon>Caryophyllales</taxon>
        <taxon>Nepenthaceae</taxon>
        <taxon>Nepenthes</taxon>
    </lineage>
</organism>
<comment type="caution">
    <text evidence="2">The sequence shown here is derived from an EMBL/GenBank/DDBJ whole genome shotgun (WGS) entry which is preliminary data.</text>
</comment>